<gene>
    <name evidence="1" type="ORF">EC912_102262</name>
</gene>
<accession>A0A4R3YSN5</accession>
<organism evidence="1 2">
    <name type="scientific">Luteibacter rhizovicinus</name>
    <dbReference type="NCBI Taxonomy" id="242606"/>
    <lineage>
        <taxon>Bacteria</taxon>
        <taxon>Pseudomonadati</taxon>
        <taxon>Pseudomonadota</taxon>
        <taxon>Gammaproteobacteria</taxon>
        <taxon>Lysobacterales</taxon>
        <taxon>Rhodanobacteraceae</taxon>
        <taxon>Luteibacter</taxon>
    </lineage>
</organism>
<keyword evidence="2" id="KW-1185">Reference proteome</keyword>
<proteinExistence type="predicted"/>
<name>A0A4R3YSN5_9GAMM</name>
<dbReference type="Proteomes" id="UP000295645">
    <property type="component" value="Unassembled WGS sequence"/>
</dbReference>
<sequence length="101" mass="11118">MQSLGLLLVCLIGGWLVYRYRDRGRLRGISLAGEHIRIGDEEWAGAEAVVLRVVRSGEATTLICRLPDGRFIRAVGQGAGWRFFPMTDEAARQALGGMSSR</sequence>
<evidence type="ECO:0000313" key="2">
    <source>
        <dbReference type="Proteomes" id="UP000295645"/>
    </source>
</evidence>
<dbReference type="RefSeq" id="WP_132142145.1">
    <property type="nucleotide sequence ID" value="NZ_SMCS01000002.1"/>
</dbReference>
<protein>
    <submittedName>
        <fullName evidence="1">Uncharacterized protein</fullName>
    </submittedName>
</protein>
<comment type="caution">
    <text evidence="1">The sequence shown here is derived from an EMBL/GenBank/DDBJ whole genome shotgun (WGS) entry which is preliminary data.</text>
</comment>
<dbReference type="AlphaFoldDB" id="A0A4R3YSN5"/>
<dbReference type="EMBL" id="SMCS01000002">
    <property type="protein sequence ID" value="TCV95917.1"/>
    <property type="molecule type" value="Genomic_DNA"/>
</dbReference>
<evidence type="ECO:0000313" key="1">
    <source>
        <dbReference type="EMBL" id="TCV95917.1"/>
    </source>
</evidence>
<reference evidence="1 2" key="1">
    <citation type="submission" date="2019-03" db="EMBL/GenBank/DDBJ databases">
        <title>Above-ground endophytic microbial communities from plants in different locations in the United States.</title>
        <authorList>
            <person name="Frank C."/>
        </authorList>
    </citation>
    <scope>NUCLEOTIDE SEQUENCE [LARGE SCALE GENOMIC DNA]</scope>
    <source>
        <strain evidence="1 2">LP_13_YM</strain>
    </source>
</reference>